<dbReference type="AlphaFoldDB" id="A0A0W4ZHT3"/>
<dbReference type="Gene3D" id="3.30.40.10">
    <property type="entry name" value="Zinc/RING finger domain, C3HC4 (zinc finger)"/>
    <property type="match status" value="2"/>
</dbReference>
<dbReference type="SUPFAM" id="SSF57903">
    <property type="entry name" value="FYVE/PHD zinc finger"/>
    <property type="match status" value="1"/>
</dbReference>
<dbReference type="InterPro" id="IPR047157">
    <property type="entry name" value="PHRF1/Atg35"/>
</dbReference>
<keyword evidence="2 4" id="KW-0863">Zinc-finger</keyword>
<dbReference type="Proteomes" id="UP000053447">
    <property type="component" value="Unassembled WGS sequence"/>
</dbReference>
<feature type="domain" description="RING-type" evidence="7">
    <location>
        <begin position="17"/>
        <end position="85"/>
    </location>
</feature>
<evidence type="ECO:0000259" key="7">
    <source>
        <dbReference type="PROSITE" id="PS50089"/>
    </source>
</evidence>
<dbReference type="InterPro" id="IPR001965">
    <property type="entry name" value="Znf_PHD"/>
</dbReference>
<gene>
    <name evidence="8" type="ORF">T551_02886</name>
</gene>
<dbReference type="GO" id="GO:0032991">
    <property type="term" value="C:protein-containing complex"/>
    <property type="evidence" value="ECO:0007669"/>
    <property type="project" value="UniProtKB-ARBA"/>
</dbReference>
<dbReference type="OrthoDB" id="8062037at2759"/>
<feature type="compositionally biased region" description="Polar residues" evidence="5">
    <location>
        <begin position="194"/>
        <end position="206"/>
    </location>
</feature>
<dbReference type="GO" id="GO:0008270">
    <property type="term" value="F:zinc ion binding"/>
    <property type="evidence" value="ECO:0007669"/>
    <property type="project" value="UniProtKB-KW"/>
</dbReference>
<dbReference type="InterPro" id="IPR019786">
    <property type="entry name" value="Zinc_finger_PHD-type_CS"/>
</dbReference>
<evidence type="ECO:0000313" key="9">
    <source>
        <dbReference type="Proteomes" id="UP000053447"/>
    </source>
</evidence>
<dbReference type="InterPro" id="IPR011011">
    <property type="entry name" value="Znf_FYVE_PHD"/>
</dbReference>
<keyword evidence="9" id="KW-1185">Reference proteome</keyword>
<dbReference type="SMART" id="SM00184">
    <property type="entry name" value="RING"/>
    <property type="match status" value="2"/>
</dbReference>
<evidence type="ECO:0000259" key="6">
    <source>
        <dbReference type="PROSITE" id="PS50016"/>
    </source>
</evidence>
<dbReference type="Pfam" id="PF00628">
    <property type="entry name" value="PHD"/>
    <property type="match status" value="1"/>
</dbReference>
<name>A0A0W4ZHT3_PNEJ7</name>
<dbReference type="GO" id="GO:0016567">
    <property type="term" value="P:protein ubiquitination"/>
    <property type="evidence" value="ECO:0007669"/>
    <property type="project" value="UniProtKB-UniPathway"/>
</dbReference>
<dbReference type="EMBL" id="LFWA01000013">
    <property type="protein sequence ID" value="KTW27919.1"/>
    <property type="molecule type" value="Genomic_DNA"/>
</dbReference>
<dbReference type="InterPro" id="IPR001841">
    <property type="entry name" value="Znf_RING"/>
</dbReference>
<keyword evidence="1" id="KW-0479">Metal-binding</keyword>
<protein>
    <recommendedName>
        <fullName evidence="10">PHD-type domain-containing protein</fullName>
    </recommendedName>
</protein>
<dbReference type="Pfam" id="PF13639">
    <property type="entry name" value="zf-RING_2"/>
    <property type="match status" value="1"/>
</dbReference>
<comment type="caution">
    <text evidence="8">The sequence shown here is derived from an EMBL/GenBank/DDBJ whole genome shotgun (WGS) entry which is preliminary data.</text>
</comment>
<evidence type="ECO:0000256" key="2">
    <source>
        <dbReference type="ARBA" id="ARBA00022771"/>
    </source>
</evidence>
<dbReference type="InterPro" id="IPR019787">
    <property type="entry name" value="Znf_PHD-finger"/>
</dbReference>
<evidence type="ECO:0000256" key="5">
    <source>
        <dbReference type="SAM" id="MobiDB-lite"/>
    </source>
</evidence>
<feature type="domain" description="PHD-type" evidence="6">
    <location>
        <begin position="128"/>
        <end position="176"/>
    </location>
</feature>
<evidence type="ECO:0000256" key="4">
    <source>
        <dbReference type="PROSITE-ProRule" id="PRU00175"/>
    </source>
</evidence>
<evidence type="ECO:0000313" key="8">
    <source>
        <dbReference type="EMBL" id="KTW27919.1"/>
    </source>
</evidence>
<dbReference type="UniPathway" id="UPA00143"/>
<sequence length="581" mass="65446">MSDAKVFMDGLGAGDQCSICLNPLLCYLKEDMGFFPEKNAKKTTSEDGFFDKMDDIAYLGSCTHMFHHQCIKSWLKIANTCPVCRDRFYWVRLSRTVGGAIFKAYAVENKVNSGNNDISNVVEESYDTCRCIICGSSEDEHVLLLCDQCDDAYHTYCLGLEEVPDTDFFCPTCITLSGECLLHFSRRSSFSGRNTRRTTLQRSSGVRSRRRADVSLTSARANATTFIAPNTSSRFGEIAGVSLSNNWLQRAYYQDSFWRSWNVGIESQRSNLSSISLARRTGLLSNSGKSWMALPNPLSPEEKAWEMYDVQRSGEKFEKYKDSSSKDDLSSPAFQRKYKRPLIAKDEIKNEIHIPKECVDKLCDDNCSVTYAKGKAKEKFGSQIGFLQNLLDDISNTSSYSSRLNSDVQVSEKCYDKVSTIGSSEEKDNSVFVQSMLSKTNVHDGSFLQSVSSTFSGIQSKKTHHISSISPSSLTLSESFLATFSSFSSKSASKSSTVSPGRKIAFTIKKKIEKIVSKELRLYYPEKISKDTCKLINKRVCRMIYEDVALLGEHMFDDFNDIWYDKIKAAVVHLIEDFVHI</sequence>
<dbReference type="STRING" id="1408657.A0A0W4ZHT3"/>
<proteinExistence type="predicted"/>
<dbReference type="VEuPathDB" id="FungiDB:T551_02886"/>
<evidence type="ECO:0000256" key="3">
    <source>
        <dbReference type="ARBA" id="ARBA00022833"/>
    </source>
</evidence>
<feature type="region of interest" description="Disordered" evidence="5">
    <location>
        <begin position="194"/>
        <end position="213"/>
    </location>
</feature>
<keyword evidence="3" id="KW-0862">Zinc</keyword>
<dbReference type="InterPro" id="IPR013083">
    <property type="entry name" value="Znf_RING/FYVE/PHD"/>
</dbReference>
<dbReference type="PROSITE" id="PS50089">
    <property type="entry name" value="ZF_RING_2"/>
    <property type="match status" value="1"/>
</dbReference>
<dbReference type="RefSeq" id="XP_018228690.1">
    <property type="nucleotide sequence ID" value="XM_018375149.1"/>
</dbReference>
<reference evidence="9" key="1">
    <citation type="journal article" date="2016" name="Nat. Commun.">
        <title>Genome analysis of three Pneumocystis species reveals adaptation mechanisms to life exclusively in mammalian hosts.</title>
        <authorList>
            <person name="Ma L."/>
            <person name="Chen Z."/>
            <person name="Huang D.W."/>
            <person name="Kutty G."/>
            <person name="Ishihara M."/>
            <person name="Wang H."/>
            <person name="Abouelleil A."/>
            <person name="Bishop L."/>
            <person name="Davey E."/>
            <person name="Deng R."/>
            <person name="Deng X."/>
            <person name="Fan L."/>
            <person name="Fantoni G."/>
            <person name="Fitzgerald M."/>
            <person name="Gogineni E."/>
            <person name="Goldberg J.M."/>
            <person name="Handley G."/>
            <person name="Hu X."/>
            <person name="Huber C."/>
            <person name="Jiao X."/>
            <person name="Jones K."/>
            <person name="Levin J.Z."/>
            <person name="Liu Y."/>
            <person name="Macdonald P."/>
            <person name="Melnikov A."/>
            <person name="Raley C."/>
            <person name="Sassi M."/>
            <person name="Sherman B.T."/>
            <person name="Song X."/>
            <person name="Sykes S."/>
            <person name="Tran B."/>
            <person name="Walsh L."/>
            <person name="Xia Y."/>
            <person name="Yang J."/>
            <person name="Young S."/>
            <person name="Zeng Q."/>
            <person name="Zheng X."/>
            <person name="Stephens R."/>
            <person name="Nusbaum C."/>
            <person name="Birren B.W."/>
            <person name="Azadi P."/>
            <person name="Lempicki R.A."/>
            <person name="Cuomo C.A."/>
            <person name="Kovacs J.A."/>
        </authorList>
    </citation>
    <scope>NUCLEOTIDE SEQUENCE [LARGE SCALE GENOMIC DNA]</scope>
    <source>
        <strain evidence="9">RU7</strain>
    </source>
</reference>
<dbReference type="SUPFAM" id="SSF57850">
    <property type="entry name" value="RING/U-box"/>
    <property type="match status" value="1"/>
</dbReference>
<dbReference type="PROSITE" id="PS50016">
    <property type="entry name" value="ZF_PHD_2"/>
    <property type="match status" value="1"/>
</dbReference>
<dbReference type="GeneID" id="28941404"/>
<evidence type="ECO:0008006" key="10">
    <source>
        <dbReference type="Google" id="ProtNLM"/>
    </source>
</evidence>
<evidence type="ECO:0000256" key="1">
    <source>
        <dbReference type="ARBA" id="ARBA00022723"/>
    </source>
</evidence>
<dbReference type="SMART" id="SM00249">
    <property type="entry name" value="PHD"/>
    <property type="match status" value="1"/>
</dbReference>
<dbReference type="PANTHER" id="PTHR12618:SF20">
    <property type="entry name" value="PHD AND RING FINGER DOMAIN-CONTAINING PROTEIN 1"/>
    <property type="match status" value="1"/>
</dbReference>
<organism evidence="8 9">
    <name type="scientific">Pneumocystis jirovecii (strain RU7)</name>
    <name type="common">Human pneumocystis pneumonia agent</name>
    <dbReference type="NCBI Taxonomy" id="1408657"/>
    <lineage>
        <taxon>Eukaryota</taxon>
        <taxon>Fungi</taxon>
        <taxon>Dikarya</taxon>
        <taxon>Ascomycota</taxon>
        <taxon>Taphrinomycotina</taxon>
        <taxon>Pneumocystomycetes</taxon>
        <taxon>Pneumocystaceae</taxon>
        <taxon>Pneumocystis</taxon>
    </lineage>
</organism>
<dbReference type="PROSITE" id="PS01359">
    <property type="entry name" value="ZF_PHD_1"/>
    <property type="match status" value="1"/>
</dbReference>
<accession>A0A0W4ZHT3</accession>
<dbReference type="PANTHER" id="PTHR12618">
    <property type="entry name" value="PHD AND RING FINGER DOMAIN-CONTAINING PROTEIN 1"/>
    <property type="match status" value="1"/>
</dbReference>